<reference evidence="1" key="1">
    <citation type="submission" date="2018-11" db="EMBL/GenBank/DDBJ databases">
        <authorList>
            <consortium name="Genoscope - CEA"/>
            <person name="William W."/>
        </authorList>
    </citation>
    <scope>NUCLEOTIDE SEQUENCE</scope>
</reference>
<dbReference type="AlphaFoldDB" id="A0A3P6GCG6"/>
<evidence type="ECO:0000313" key="1">
    <source>
        <dbReference type="EMBL" id="VDD54855.1"/>
    </source>
</evidence>
<accession>A0A3P6GCG6</accession>
<sequence>MFLSASPVPQTGVSGVRHSTFESLRLGHSSHSIASGLLCFWDSPNFKKDREFMGITVLFLDEKVARCSSMYNITDYPFLIRFISPTIIDEVITCAPENNLQS</sequence>
<name>A0A3P6GCG6_BRAOL</name>
<proteinExistence type="predicted"/>
<gene>
    <name evidence="1" type="ORF">BOLC8T48084H</name>
</gene>
<dbReference type="EMBL" id="LR031879">
    <property type="protein sequence ID" value="VDD54855.1"/>
    <property type="molecule type" value="Genomic_DNA"/>
</dbReference>
<organism evidence="1">
    <name type="scientific">Brassica oleracea</name>
    <name type="common">Wild cabbage</name>
    <dbReference type="NCBI Taxonomy" id="3712"/>
    <lineage>
        <taxon>Eukaryota</taxon>
        <taxon>Viridiplantae</taxon>
        <taxon>Streptophyta</taxon>
        <taxon>Embryophyta</taxon>
        <taxon>Tracheophyta</taxon>
        <taxon>Spermatophyta</taxon>
        <taxon>Magnoliopsida</taxon>
        <taxon>eudicotyledons</taxon>
        <taxon>Gunneridae</taxon>
        <taxon>Pentapetalae</taxon>
        <taxon>rosids</taxon>
        <taxon>malvids</taxon>
        <taxon>Brassicales</taxon>
        <taxon>Brassicaceae</taxon>
        <taxon>Brassiceae</taxon>
        <taxon>Brassica</taxon>
    </lineage>
</organism>
<protein>
    <submittedName>
        <fullName evidence="1">Uncharacterized protein</fullName>
    </submittedName>
</protein>